<name>A0ACC2P5L2_9HYME</name>
<proteinExistence type="predicted"/>
<evidence type="ECO:0000313" key="2">
    <source>
        <dbReference type="Proteomes" id="UP001239111"/>
    </source>
</evidence>
<dbReference type="Proteomes" id="UP001239111">
    <property type="component" value="Chromosome 2"/>
</dbReference>
<reference evidence="1" key="1">
    <citation type="submission" date="2023-04" db="EMBL/GenBank/DDBJ databases">
        <title>A chromosome-level genome assembly of the parasitoid wasp Eretmocerus hayati.</title>
        <authorList>
            <person name="Zhong Y."/>
            <person name="Liu S."/>
            <person name="Liu Y."/>
        </authorList>
    </citation>
    <scope>NUCLEOTIDE SEQUENCE</scope>
    <source>
        <strain evidence="1">ZJU_SS_LIU_2023</strain>
    </source>
</reference>
<dbReference type="EMBL" id="CM056742">
    <property type="protein sequence ID" value="KAJ8678697.1"/>
    <property type="molecule type" value="Genomic_DNA"/>
</dbReference>
<accession>A0ACC2P5L2</accession>
<protein>
    <submittedName>
        <fullName evidence="1">Uncharacterized protein</fullName>
    </submittedName>
</protein>
<sequence>MTNEEVEQEFDEQEIDTTGNPDTNAIKKRGRGRPPQDKDRIDGTGSMDKFLLQTNNYEIAFTPSSTLPRSPGIDNTNTTDVKVENCAHYYTDRNEGKTAEAVPEQLLENRIIKREEALKKLKADREADGWELEKWKNGKSKTDADRQREENRTDNIITELTKRIQTLETTWRE</sequence>
<organism evidence="1 2">
    <name type="scientific">Eretmocerus hayati</name>
    <dbReference type="NCBI Taxonomy" id="131215"/>
    <lineage>
        <taxon>Eukaryota</taxon>
        <taxon>Metazoa</taxon>
        <taxon>Ecdysozoa</taxon>
        <taxon>Arthropoda</taxon>
        <taxon>Hexapoda</taxon>
        <taxon>Insecta</taxon>
        <taxon>Pterygota</taxon>
        <taxon>Neoptera</taxon>
        <taxon>Endopterygota</taxon>
        <taxon>Hymenoptera</taxon>
        <taxon>Apocrita</taxon>
        <taxon>Proctotrupomorpha</taxon>
        <taxon>Chalcidoidea</taxon>
        <taxon>Aphelinidae</taxon>
        <taxon>Aphelininae</taxon>
        <taxon>Eretmocerus</taxon>
    </lineage>
</organism>
<keyword evidence="2" id="KW-1185">Reference proteome</keyword>
<comment type="caution">
    <text evidence="1">The sequence shown here is derived from an EMBL/GenBank/DDBJ whole genome shotgun (WGS) entry which is preliminary data.</text>
</comment>
<evidence type="ECO:0000313" key="1">
    <source>
        <dbReference type="EMBL" id="KAJ8678697.1"/>
    </source>
</evidence>
<gene>
    <name evidence="1" type="ORF">QAD02_014484</name>
</gene>